<dbReference type="Gene3D" id="3.10.580.10">
    <property type="entry name" value="CBS-domain"/>
    <property type="match status" value="1"/>
</dbReference>
<dbReference type="GO" id="GO:0097367">
    <property type="term" value="F:carbohydrate derivative binding"/>
    <property type="evidence" value="ECO:0007669"/>
    <property type="project" value="InterPro"/>
</dbReference>
<gene>
    <name evidence="10" type="ORF">SAMN05216323_105313</name>
</gene>
<evidence type="ECO:0000313" key="11">
    <source>
        <dbReference type="Proteomes" id="UP000199452"/>
    </source>
</evidence>
<dbReference type="PROSITE" id="PS51371">
    <property type="entry name" value="CBS"/>
    <property type="match status" value="2"/>
</dbReference>
<dbReference type="InterPro" id="IPR050986">
    <property type="entry name" value="GutQ/KpsF_isomerases"/>
</dbReference>
<dbReference type="Gene3D" id="3.40.50.10490">
    <property type="entry name" value="Glucose-6-phosphate isomerase like protein, domain 1"/>
    <property type="match status" value="1"/>
</dbReference>
<organism evidence="10 11">
    <name type="scientific">Williamwhitmania taraxaci</name>
    <dbReference type="NCBI Taxonomy" id="1640674"/>
    <lineage>
        <taxon>Bacteria</taxon>
        <taxon>Pseudomonadati</taxon>
        <taxon>Bacteroidota</taxon>
        <taxon>Bacteroidia</taxon>
        <taxon>Bacteroidales</taxon>
        <taxon>Williamwhitmaniaceae</taxon>
        <taxon>Williamwhitmania</taxon>
    </lineage>
</organism>
<feature type="site" description="Catalytically relevant" evidence="6">
    <location>
        <position position="190"/>
    </location>
</feature>
<name>A0A1G6PPN3_9BACT</name>
<feature type="site" description="Catalytically relevant" evidence="6">
    <location>
        <position position="56"/>
    </location>
</feature>
<dbReference type="CDD" id="cd04604">
    <property type="entry name" value="CBS_pair_SIS_assoc"/>
    <property type="match status" value="1"/>
</dbReference>
<dbReference type="FunFam" id="3.40.50.10490:FF:000011">
    <property type="entry name" value="Arabinose 5-phosphate isomerase"/>
    <property type="match status" value="1"/>
</dbReference>
<dbReference type="Pfam" id="PF01380">
    <property type="entry name" value="SIS"/>
    <property type="match status" value="1"/>
</dbReference>
<evidence type="ECO:0000256" key="6">
    <source>
        <dbReference type="PIRSR" id="PIRSR004692-3"/>
    </source>
</evidence>
<dbReference type="GO" id="GO:0019146">
    <property type="term" value="F:arabinose-5-phosphate isomerase activity"/>
    <property type="evidence" value="ECO:0007669"/>
    <property type="project" value="UniProtKB-ARBA"/>
</dbReference>
<keyword evidence="11" id="KW-1185">Reference proteome</keyword>
<dbReference type="RefSeq" id="WP_092439620.1">
    <property type="nucleotide sequence ID" value="NZ_FMYP01000053.1"/>
</dbReference>
<dbReference type="GO" id="GO:0005975">
    <property type="term" value="P:carbohydrate metabolic process"/>
    <property type="evidence" value="ECO:0007669"/>
    <property type="project" value="InterPro"/>
</dbReference>
<evidence type="ECO:0000256" key="4">
    <source>
        <dbReference type="PIRNR" id="PIRNR004692"/>
    </source>
</evidence>
<dbReference type="Pfam" id="PF00571">
    <property type="entry name" value="CBS"/>
    <property type="match status" value="2"/>
</dbReference>
<dbReference type="GO" id="GO:0046872">
    <property type="term" value="F:metal ion binding"/>
    <property type="evidence" value="ECO:0007669"/>
    <property type="project" value="UniProtKB-KW"/>
</dbReference>
<keyword evidence="5" id="KW-0479">Metal-binding</keyword>
<keyword evidence="2" id="KW-0677">Repeat</keyword>
<keyword evidence="3 7" id="KW-0129">CBS domain</keyword>
<dbReference type="NCBIfam" id="TIGR00393">
    <property type="entry name" value="kpsF"/>
    <property type="match status" value="1"/>
</dbReference>
<dbReference type="GO" id="GO:1901135">
    <property type="term" value="P:carbohydrate derivative metabolic process"/>
    <property type="evidence" value="ECO:0007669"/>
    <property type="project" value="InterPro"/>
</dbReference>
<feature type="domain" description="SIS" evidence="9">
    <location>
        <begin position="38"/>
        <end position="181"/>
    </location>
</feature>
<dbReference type="SUPFAM" id="SSF53697">
    <property type="entry name" value="SIS domain"/>
    <property type="match status" value="1"/>
</dbReference>
<dbReference type="SMART" id="SM00116">
    <property type="entry name" value="CBS"/>
    <property type="match status" value="2"/>
</dbReference>
<dbReference type="InterPro" id="IPR000644">
    <property type="entry name" value="CBS_dom"/>
</dbReference>
<dbReference type="Proteomes" id="UP000199452">
    <property type="component" value="Unassembled WGS sequence"/>
</dbReference>
<evidence type="ECO:0000259" key="9">
    <source>
        <dbReference type="PROSITE" id="PS51464"/>
    </source>
</evidence>
<feature type="binding site" evidence="5">
    <location>
        <position position="79"/>
    </location>
    <ligand>
        <name>Zn(2+)</name>
        <dbReference type="ChEBI" id="CHEBI:29105"/>
    </ligand>
</feature>
<keyword evidence="5" id="KW-0862">Zinc</keyword>
<evidence type="ECO:0000256" key="7">
    <source>
        <dbReference type="PROSITE-ProRule" id="PRU00703"/>
    </source>
</evidence>
<dbReference type="PANTHER" id="PTHR42745:SF1">
    <property type="entry name" value="ARABINOSE 5-PHOSPHATE ISOMERASE KDSD"/>
    <property type="match status" value="1"/>
</dbReference>
<reference evidence="10 11" key="1">
    <citation type="submission" date="2016-09" db="EMBL/GenBank/DDBJ databases">
        <authorList>
            <person name="Capua I."/>
            <person name="De Benedictis P."/>
            <person name="Joannis T."/>
            <person name="Lombin L.H."/>
            <person name="Cattoli G."/>
        </authorList>
    </citation>
    <scope>NUCLEOTIDE SEQUENCE [LARGE SCALE GENOMIC DNA]</scope>
    <source>
        <strain evidence="10 11">A7P-90m</strain>
    </source>
</reference>
<sequence length="324" mass="34837">MAKEQKVNIKELAIKTILTEAQAIEKLAEMVDDSFEKVVSLIYNSNGRVIVTGIGKSAIIANKIVATLNSTGTPAIFMHAADAIHGDLGIIQPDDIIICLSKSGTTPEIKVLIPLIHNMGNPIVAIVSNVDSYLGQKATFVLKATVDQEACPNNLAPTSSTTAQLVIGDALAVCLLKLRGFSDKDFARVHPGGALGKKLYMRVSDIFSEANPPRVSTNAKIRTILLEISSKRLGATAVIDENEKLVGIITDGDLRRMLANNNPVDMVTAKEIMSANPKTIEKDEMAISAFNLMEQNKITQLVVTAEGVYVGMIHLHDILKEGVV</sequence>
<dbReference type="PIRSF" id="PIRSF004692">
    <property type="entry name" value="KdsD_KpsF"/>
    <property type="match status" value="1"/>
</dbReference>
<evidence type="ECO:0000256" key="5">
    <source>
        <dbReference type="PIRSR" id="PIRSR004692-2"/>
    </source>
</evidence>
<dbReference type="InterPro" id="IPR046348">
    <property type="entry name" value="SIS_dom_sf"/>
</dbReference>
<dbReference type="STRING" id="1640674.SAMN05216323_105313"/>
<comment type="similarity">
    <text evidence="1 4">Belongs to the SIS family. GutQ/KpsF subfamily.</text>
</comment>
<dbReference type="InterPro" id="IPR004800">
    <property type="entry name" value="KdsD/KpsF-type"/>
</dbReference>
<proteinExistence type="inferred from homology"/>
<dbReference type="EMBL" id="FMYP01000053">
    <property type="protein sequence ID" value="SDC81337.1"/>
    <property type="molecule type" value="Genomic_DNA"/>
</dbReference>
<evidence type="ECO:0000259" key="8">
    <source>
        <dbReference type="PROSITE" id="PS51371"/>
    </source>
</evidence>
<feature type="domain" description="CBS" evidence="8">
    <location>
        <begin position="207"/>
        <end position="264"/>
    </location>
</feature>
<dbReference type="InterPro" id="IPR001347">
    <property type="entry name" value="SIS_dom"/>
</dbReference>
<evidence type="ECO:0000256" key="2">
    <source>
        <dbReference type="ARBA" id="ARBA00022737"/>
    </source>
</evidence>
<evidence type="ECO:0000313" key="10">
    <source>
        <dbReference type="EMBL" id="SDC81337.1"/>
    </source>
</evidence>
<dbReference type="CDD" id="cd05014">
    <property type="entry name" value="SIS_Kpsf"/>
    <property type="match status" value="1"/>
</dbReference>
<protein>
    <submittedName>
        <fullName evidence="10">Arabinose-5-phosphate isomerase</fullName>
    </submittedName>
</protein>
<dbReference type="AlphaFoldDB" id="A0A1G6PPN3"/>
<dbReference type="InterPro" id="IPR046342">
    <property type="entry name" value="CBS_dom_sf"/>
</dbReference>
<dbReference type="OrthoDB" id="9762536at2"/>
<feature type="site" description="Catalytically relevant" evidence="6">
    <location>
        <position position="149"/>
    </location>
</feature>
<dbReference type="InterPro" id="IPR035474">
    <property type="entry name" value="SIS_Kpsf"/>
</dbReference>
<feature type="site" description="Catalytically relevant" evidence="6">
    <location>
        <position position="108"/>
    </location>
</feature>
<accession>A0A1G6PPN3</accession>
<dbReference type="PROSITE" id="PS51464">
    <property type="entry name" value="SIS"/>
    <property type="match status" value="1"/>
</dbReference>
<feature type="domain" description="CBS" evidence="8">
    <location>
        <begin position="273"/>
        <end position="324"/>
    </location>
</feature>
<evidence type="ECO:0000256" key="1">
    <source>
        <dbReference type="ARBA" id="ARBA00008165"/>
    </source>
</evidence>
<evidence type="ECO:0000256" key="3">
    <source>
        <dbReference type="ARBA" id="ARBA00023122"/>
    </source>
</evidence>
<dbReference type="PANTHER" id="PTHR42745">
    <property type="match status" value="1"/>
</dbReference>
<keyword evidence="10" id="KW-0413">Isomerase</keyword>